<dbReference type="Proteomes" id="UP000481153">
    <property type="component" value="Unassembled WGS sequence"/>
</dbReference>
<keyword evidence="3" id="KW-1185">Reference proteome</keyword>
<name>A0A6G0WCR4_9STRA</name>
<comment type="caution">
    <text evidence="2">The sequence shown here is derived from an EMBL/GenBank/DDBJ whole genome shotgun (WGS) entry which is preliminary data.</text>
</comment>
<feature type="coiled-coil region" evidence="1">
    <location>
        <begin position="55"/>
        <end position="82"/>
    </location>
</feature>
<dbReference type="EMBL" id="VJMJ01000253">
    <property type="protein sequence ID" value="KAF0725067.1"/>
    <property type="molecule type" value="Genomic_DNA"/>
</dbReference>
<gene>
    <name evidence="2" type="ORF">Ae201684_016465</name>
</gene>
<keyword evidence="1" id="KW-0175">Coiled coil</keyword>
<sequence length="417" mass="46871">MDSAFLHEDKSLFDFNDLVMGSMGDAAATVSLDHVLSEDSLDDSSSTSGKKRKYVNRQKLELEYLREKVEALQKQMEILGSMQTNQQQTGSEWKDLAAEQKMQTQMAFLENARLRAALQEELAFAETLAGIVRKKPKVLDLPTTKDLQWREFKLVDDPEDRAVAFSAIPDREYNKVINTLLQRDADTASKKTVKSTTVKYLDDGVVPGIVIESFNRLTFPGVHFHILGFALWSFINGDIGDVTAAPGMSSDTFEKLATLGDNIVYMKSRWRISESLFAESRLLIKRFVEEGRQIVVWRNIIDDSLIPLDPNALTFHGSGWAMVEHDVNSTVIQFFTEISTPLTQVAVVPAPLSPPSDDENDAVVDSQFQVGTFTDSILSAYRNAYRRFENASMRAWSKMQQDQTASLLTNLDAFLQS</sequence>
<evidence type="ECO:0000313" key="3">
    <source>
        <dbReference type="Proteomes" id="UP000481153"/>
    </source>
</evidence>
<evidence type="ECO:0000256" key="1">
    <source>
        <dbReference type="SAM" id="Coils"/>
    </source>
</evidence>
<reference evidence="2 3" key="1">
    <citation type="submission" date="2019-07" db="EMBL/GenBank/DDBJ databases">
        <title>Genomics analysis of Aphanomyces spp. identifies a new class of oomycete effector associated with host adaptation.</title>
        <authorList>
            <person name="Gaulin E."/>
        </authorList>
    </citation>
    <scope>NUCLEOTIDE SEQUENCE [LARGE SCALE GENOMIC DNA]</scope>
    <source>
        <strain evidence="2 3">ATCC 201684</strain>
    </source>
</reference>
<proteinExistence type="predicted"/>
<protein>
    <submittedName>
        <fullName evidence="2">Uncharacterized protein</fullName>
    </submittedName>
</protein>
<evidence type="ECO:0000313" key="2">
    <source>
        <dbReference type="EMBL" id="KAF0725067.1"/>
    </source>
</evidence>
<dbReference type="AlphaFoldDB" id="A0A6G0WCR4"/>
<accession>A0A6G0WCR4</accession>
<organism evidence="2 3">
    <name type="scientific">Aphanomyces euteiches</name>
    <dbReference type="NCBI Taxonomy" id="100861"/>
    <lineage>
        <taxon>Eukaryota</taxon>
        <taxon>Sar</taxon>
        <taxon>Stramenopiles</taxon>
        <taxon>Oomycota</taxon>
        <taxon>Saprolegniomycetes</taxon>
        <taxon>Saprolegniales</taxon>
        <taxon>Verrucalvaceae</taxon>
        <taxon>Aphanomyces</taxon>
    </lineage>
</organism>
<dbReference type="VEuPathDB" id="FungiDB:AeMF1_003469"/>